<dbReference type="EMBL" id="UGHS01000004">
    <property type="protein sequence ID" value="STO93030.1"/>
    <property type="molecule type" value="Genomic_DNA"/>
</dbReference>
<dbReference type="InterPro" id="IPR036754">
    <property type="entry name" value="YbaK/aa-tRNA-synt-asso_dom_sf"/>
</dbReference>
<dbReference type="Gene3D" id="3.40.50.800">
    <property type="entry name" value="Anticodon-binding domain"/>
    <property type="match status" value="1"/>
</dbReference>
<proteinExistence type="inferred from homology"/>
<dbReference type="SUPFAM" id="SSF52954">
    <property type="entry name" value="Class II aaRS ABD-related"/>
    <property type="match status" value="1"/>
</dbReference>
<evidence type="ECO:0000256" key="10">
    <source>
        <dbReference type="HAMAP-Rule" id="MF_01569"/>
    </source>
</evidence>
<dbReference type="InterPro" id="IPR004154">
    <property type="entry name" value="Anticodon-bd"/>
</dbReference>
<evidence type="ECO:0000256" key="4">
    <source>
        <dbReference type="ARBA" id="ARBA00022598"/>
    </source>
</evidence>
<dbReference type="EC" id="6.1.1.15" evidence="10"/>
<dbReference type="FunFam" id="3.90.960.10:FF:000001">
    <property type="entry name" value="Proline--tRNA ligase"/>
    <property type="match status" value="1"/>
</dbReference>
<keyword evidence="8 10" id="KW-0030">Aminoacyl-tRNA synthetase</keyword>
<comment type="domain">
    <text evidence="10">Consists of three domains: the N-terminal catalytic domain, the editing domain and the C-terminal anticodon-binding domain.</text>
</comment>
<dbReference type="PROSITE" id="PS50862">
    <property type="entry name" value="AA_TRNA_LIGASE_II"/>
    <property type="match status" value="1"/>
</dbReference>
<dbReference type="PANTHER" id="PTHR42753:SF2">
    <property type="entry name" value="PROLINE--TRNA LIGASE"/>
    <property type="match status" value="1"/>
</dbReference>
<dbReference type="CDD" id="cd00779">
    <property type="entry name" value="ProRS_core_prok"/>
    <property type="match status" value="1"/>
</dbReference>
<dbReference type="PRINTS" id="PR01046">
    <property type="entry name" value="TRNASYNTHPRO"/>
</dbReference>
<dbReference type="HAMAP" id="MF_01569">
    <property type="entry name" value="Pro_tRNA_synth_type1"/>
    <property type="match status" value="1"/>
</dbReference>
<keyword evidence="5 10" id="KW-0547">Nucleotide-binding</keyword>
<dbReference type="InterPro" id="IPR004500">
    <property type="entry name" value="Pro-tRNA-synth_IIa_bac-type"/>
</dbReference>
<dbReference type="Gene3D" id="3.90.960.10">
    <property type="entry name" value="YbaK/aminoacyl-tRNA synthetase-associated domain"/>
    <property type="match status" value="1"/>
</dbReference>
<evidence type="ECO:0000256" key="6">
    <source>
        <dbReference type="ARBA" id="ARBA00022840"/>
    </source>
</evidence>
<dbReference type="InterPro" id="IPR050062">
    <property type="entry name" value="Pro-tRNA_synthetase"/>
</dbReference>
<dbReference type="InterPro" id="IPR044140">
    <property type="entry name" value="ProRS_anticodon_short"/>
</dbReference>
<keyword evidence="13" id="KW-1185">Reference proteome</keyword>
<dbReference type="Pfam" id="PF00587">
    <property type="entry name" value="tRNA-synt_2b"/>
    <property type="match status" value="1"/>
</dbReference>
<comment type="subunit">
    <text evidence="2 10">Homodimer.</text>
</comment>
<evidence type="ECO:0000313" key="12">
    <source>
        <dbReference type="EMBL" id="STO93030.1"/>
    </source>
</evidence>
<dbReference type="Pfam" id="PF03129">
    <property type="entry name" value="HGTP_anticodon"/>
    <property type="match status" value="1"/>
</dbReference>
<dbReference type="SUPFAM" id="SSF55826">
    <property type="entry name" value="YbaK/ProRS associated domain"/>
    <property type="match status" value="1"/>
</dbReference>
<dbReference type="PANTHER" id="PTHR42753">
    <property type="entry name" value="MITOCHONDRIAL RIBOSOME PROTEIN L39/PROLYL-TRNA LIGASE FAMILY MEMBER"/>
    <property type="match status" value="1"/>
</dbReference>
<dbReference type="InterPro" id="IPR002316">
    <property type="entry name" value="Pro-tRNA-ligase_IIa"/>
</dbReference>
<name>A0A377IZH0_9PAST</name>
<comment type="function">
    <text evidence="10">Catalyzes the attachment of proline to tRNA(Pro) in a two-step reaction: proline is first activated by ATP to form Pro-AMP and then transferred to the acceptor end of tRNA(Pro). As ProRS can inadvertently accommodate and process non-cognate amino acids such as alanine and cysteine, to avoid such errors it has two additional distinct editing activities against alanine. One activity is designated as 'pretransfer' editing and involves the tRNA(Pro)-independent hydrolysis of activated Ala-AMP. The other activity is designated 'posttransfer' editing and involves deacylation of mischarged Ala-tRNA(Pro). The misacylated Cys-tRNA(Pro) is not edited by ProRS.</text>
</comment>
<evidence type="ECO:0000256" key="7">
    <source>
        <dbReference type="ARBA" id="ARBA00022917"/>
    </source>
</evidence>
<dbReference type="FunFam" id="3.30.930.10:FF:000043">
    <property type="entry name" value="Proline--tRNA ligase"/>
    <property type="match status" value="1"/>
</dbReference>
<dbReference type="CDD" id="cd04334">
    <property type="entry name" value="ProRS-INS"/>
    <property type="match status" value="1"/>
</dbReference>
<dbReference type="InterPro" id="IPR006195">
    <property type="entry name" value="aa-tRNA-synth_II"/>
</dbReference>
<evidence type="ECO:0000256" key="9">
    <source>
        <dbReference type="ARBA" id="ARBA00047671"/>
    </source>
</evidence>
<dbReference type="Proteomes" id="UP000255264">
    <property type="component" value="Unassembled WGS sequence"/>
</dbReference>
<comment type="catalytic activity">
    <reaction evidence="9 10">
        <text>tRNA(Pro) + L-proline + ATP = L-prolyl-tRNA(Pro) + AMP + diphosphate</text>
        <dbReference type="Rhea" id="RHEA:14305"/>
        <dbReference type="Rhea" id="RHEA-COMP:9700"/>
        <dbReference type="Rhea" id="RHEA-COMP:9702"/>
        <dbReference type="ChEBI" id="CHEBI:30616"/>
        <dbReference type="ChEBI" id="CHEBI:33019"/>
        <dbReference type="ChEBI" id="CHEBI:60039"/>
        <dbReference type="ChEBI" id="CHEBI:78442"/>
        <dbReference type="ChEBI" id="CHEBI:78532"/>
        <dbReference type="ChEBI" id="CHEBI:456215"/>
        <dbReference type="EC" id="6.1.1.15"/>
    </reaction>
</comment>
<dbReference type="GO" id="GO:0005524">
    <property type="term" value="F:ATP binding"/>
    <property type="evidence" value="ECO:0007669"/>
    <property type="project" value="UniProtKB-UniRule"/>
</dbReference>
<dbReference type="GO" id="GO:0002161">
    <property type="term" value="F:aminoacyl-tRNA deacylase activity"/>
    <property type="evidence" value="ECO:0007669"/>
    <property type="project" value="InterPro"/>
</dbReference>
<dbReference type="FunFam" id="3.40.50.800:FF:000006">
    <property type="entry name" value="Proline--tRNA ligase"/>
    <property type="match status" value="1"/>
</dbReference>
<evidence type="ECO:0000256" key="2">
    <source>
        <dbReference type="ARBA" id="ARBA00011738"/>
    </source>
</evidence>
<evidence type="ECO:0000256" key="5">
    <source>
        <dbReference type="ARBA" id="ARBA00022741"/>
    </source>
</evidence>
<evidence type="ECO:0000256" key="8">
    <source>
        <dbReference type="ARBA" id="ARBA00023146"/>
    </source>
</evidence>
<dbReference type="NCBIfam" id="TIGR00409">
    <property type="entry name" value="proS_fam_II"/>
    <property type="match status" value="1"/>
</dbReference>
<dbReference type="InterPro" id="IPR033730">
    <property type="entry name" value="ProRS_core_prok"/>
</dbReference>
<dbReference type="FunFam" id="3.30.930.10:FF:000097">
    <property type="entry name" value="Proline--tRNA ligase"/>
    <property type="match status" value="1"/>
</dbReference>
<keyword evidence="7 10" id="KW-0648">Protein biosynthesis</keyword>
<dbReference type="InterPro" id="IPR036621">
    <property type="entry name" value="Anticodon-bd_dom_sf"/>
</dbReference>
<dbReference type="CDD" id="cd00861">
    <property type="entry name" value="ProRS_anticodon_short"/>
    <property type="match status" value="1"/>
</dbReference>
<dbReference type="AlphaFoldDB" id="A0A377IZH0"/>
<dbReference type="GO" id="GO:0006433">
    <property type="term" value="P:prolyl-tRNA aminoacylation"/>
    <property type="evidence" value="ECO:0007669"/>
    <property type="project" value="UniProtKB-UniRule"/>
</dbReference>
<evidence type="ECO:0000256" key="1">
    <source>
        <dbReference type="ARBA" id="ARBA00004496"/>
    </source>
</evidence>
<comment type="similarity">
    <text evidence="10">Belongs to the class-II aminoacyl-tRNA synthetase family. ProS type 1 subfamily.</text>
</comment>
<dbReference type="InterPro" id="IPR007214">
    <property type="entry name" value="YbaK/aa-tRNA-synth-assoc-dom"/>
</dbReference>
<evidence type="ECO:0000313" key="13">
    <source>
        <dbReference type="Proteomes" id="UP000255264"/>
    </source>
</evidence>
<dbReference type="GO" id="GO:0004827">
    <property type="term" value="F:proline-tRNA ligase activity"/>
    <property type="evidence" value="ECO:0007669"/>
    <property type="project" value="UniProtKB-UniRule"/>
</dbReference>
<comment type="subcellular location">
    <subcellularLocation>
        <location evidence="1 10">Cytoplasm</location>
    </subcellularLocation>
</comment>
<dbReference type="InterPro" id="IPR045864">
    <property type="entry name" value="aa-tRNA-synth_II/BPL/LPL"/>
</dbReference>
<keyword evidence="6 10" id="KW-0067">ATP-binding</keyword>
<dbReference type="Pfam" id="PF04073">
    <property type="entry name" value="tRNA_edit"/>
    <property type="match status" value="1"/>
</dbReference>
<dbReference type="NCBIfam" id="NF006625">
    <property type="entry name" value="PRK09194.1"/>
    <property type="match status" value="1"/>
</dbReference>
<dbReference type="SUPFAM" id="SSF55681">
    <property type="entry name" value="Class II aaRS and biotin synthetases"/>
    <property type="match status" value="1"/>
</dbReference>
<protein>
    <recommendedName>
        <fullName evidence="10">Proline--tRNA ligase</fullName>
        <ecNumber evidence="10">6.1.1.15</ecNumber>
    </recommendedName>
    <alternativeName>
        <fullName evidence="10">Prolyl-tRNA synthetase</fullName>
        <shortName evidence="10">ProRS</shortName>
    </alternativeName>
</protein>
<dbReference type="Gene3D" id="3.30.930.10">
    <property type="entry name" value="Bira Bifunctional Protein, Domain 2"/>
    <property type="match status" value="2"/>
</dbReference>
<evidence type="ECO:0000259" key="11">
    <source>
        <dbReference type="PROSITE" id="PS50862"/>
    </source>
</evidence>
<dbReference type="InterPro" id="IPR002314">
    <property type="entry name" value="aa-tRNA-synt_IIb"/>
</dbReference>
<organism evidence="12 13">
    <name type="scientific">Haemophilus pittmaniae</name>
    <dbReference type="NCBI Taxonomy" id="249188"/>
    <lineage>
        <taxon>Bacteria</taxon>
        <taxon>Pseudomonadati</taxon>
        <taxon>Pseudomonadota</taxon>
        <taxon>Gammaproteobacteria</taxon>
        <taxon>Pasteurellales</taxon>
        <taxon>Pasteurellaceae</taxon>
        <taxon>Haemophilus</taxon>
    </lineage>
</organism>
<dbReference type="InterPro" id="IPR023717">
    <property type="entry name" value="Pro-tRNA-Synthase_IIa_type1"/>
</dbReference>
<keyword evidence="3 10" id="KW-0963">Cytoplasm</keyword>
<gene>
    <name evidence="10 12" type="primary">proS</name>
    <name evidence="12" type="ORF">NCTC13335_00894</name>
</gene>
<reference evidence="12 13" key="1">
    <citation type="submission" date="2018-06" db="EMBL/GenBank/DDBJ databases">
        <authorList>
            <consortium name="Pathogen Informatics"/>
            <person name="Doyle S."/>
        </authorList>
    </citation>
    <scope>NUCLEOTIDE SEQUENCE [LARGE SCALE GENOMIC DNA]</scope>
    <source>
        <strain evidence="12 13">NCTC13335</strain>
    </source>
</reference>
<accession>A0A377IZH0</accession>
<dbReference type="GO" id="GO:0005829">
    <property type="term" value="C:cytosol"/>
    <property type="evidence" value="ECO:0007669"/>
    <property type="project" value="TreeGrafter"/>
</dbReference>
<keyword evidence="4 10" id="KW-0436">Ligase</keyword>
<feature type="domain" description="Aminoacyl-transfer RNA synthetases class-II family profile" evidence="11">
    <location>
        <begin position="98"/>
        <end position="526"/>
    </location>
</feature>
<evidence type="ECO:0000256" key="3">
    <source>
        <dbReference type="ARBA" id="ARBA00022490"/>
    </source>
</evidence>
<sequence length="631" mass="70230">MNQSAAIGRTFCFQERVFLKFCSAIQNVAGQRPLINSKNGTFLLYSPPIFLVNLLQKAKAMRTSKYLFSTLKETPAEAAIVSHQLMLRAGMIRPLASGLYNWMPTGWRVLQKVEKIIREEMNKSGAIEIKMPVVQPAELWQESGRWEQYGPELLRIVDRGNRDFVLGPTHEEVITDLVRREVSSYRQLPLNLYQIQTKFRDEVRPRFGVMRSREFVMKDAYSFHTDKASLQETYDVMYQTYSNIFTRLGLDFRAVQADTGSIGGSASHEFQVLANSGEDDVIFSTESDYAANIELAEAVAVGERAAPSKAMELVDTPHAKTIAELVEQFALPIEKTVKTLIVKGATEEQPLVALVVRGDHELNEVKAEKLAEVASPFEFADEAQIKAKIGAGVGSLGPVKLDIPVIVDRSVALMSDFAAGANIDGKHYFNINWERDVALPKVADIRNVVEGDPSPDGKGTLLIKRGIEVGHIFQLGDKYSAAMNATVQGEDGRPMVMTMGCYGIGVTRVVAAAIEQHHDERGIVWPCDEMAPFTVAIVPMNMHKSESVQQFAEELYQTLLADGVEVIFDDRKERPGVMFADMELIGVPHMLVIGEKNLANGEIEYKNRRNGEKQMIAKDDLLAFLKAQVKA</sequence>